<gene>
    <name evidence="3" type="ORF">SAMN04515673_1161</name>
</gene>
<evidence type="ECO:0000313" key="3">
    <source>
        <dbReference type="EMBL" id="SFR19194.1"/>
    </source>
</evidence>
<feature type="domain" description="Acyltransferase 3" evidence="2">
    <location>
        <begin position="5"/>
        <end position="175"/>
    </location>
</feature>
<accession>A0A1I6EN65</accession>
<keyword evidence="1" id="KW-0472">Membrane</keyword>
<protein>
    <submittedName>
        <fullName evidence="3">Acyltransferase family protein</fullName>
    </submittedName>
</protein>
<reference evidence="3 4" key="1">
    <citation type="submission" date="2016-10" db="EMBL/GenBank/DDBJ databases">
        <authorList>
            <person name="de Groot N.N."/>
        </authorList>
    </citation>
    <scope>NUCLEOTIDE SEQUENCE [LARGE SCALE GENOMIC DNA]</scope>
    <source>
        <strain evidence="4">KMM 9023,NRIC 0796,JCM 17311,KCTC 23692</strain>
    </source>
</reference>
<dbReference type="InterPro" id="IPR050879">
    <property type="entry name" value="Acyltransferase_3"/>
</dbReference>
<evidence type="ECO:0000256" key="1">
    <source>
        <dbReference type="SAM" id="Phobius"/>
    </source>
</evidence>
<dbReference type="PANTHER" id="PTHR23028:SF53">
    <property type="entry name" value="ACYL_TRANSF_3 DOMAIN-CONTAINING PROTEIN"/>
    <property type="match status" value="1"/>
</dbReference>
<feature type="transmembrane region" description="Helical" evidence="1">
    <location>
        <begin position="161"/>
        <end position="178"/>
    </location>
</feature>
<dbReference type="GO" id="GO:0000271">
    <property type="term" value="P:polysaccharide biosynthetic process"/>
    <property type="evidence" value="ECO:0007669"/>
    <property type="project" value="TreeGrafter"/>
</dbReference>
<organism evidence="3 4">
    <name type="scientific">Poseidonocella sedimentorum</name>
    <dbReference type="NCBI Taxonomy" id="871652"/>
    <lineage>
        <taxon>Bacteria</taxon>
        <taxon>Pseudomonadati</taxon>
        <taxon>Pseudomonadota</taxon>
        <taxon>Alphaproteobacteria</taxon>
        <taxon>Rhodobacterales</taxon>
        <taxon>Roseobacteraceae</taxon>
        <taxon>Poseidonocella</taxon>
    </lineage>
</organism>
<keyword evidence="3" id="KW-0012">Acyltransferase</keyword>
<dbReference type="OrthoDB" id="9796461at2"/>
<dbReference type="PANTHER" id="PTHR23028">
    <property type="entry name" value="ACETYLTRANSFERASE"/>
    <property type="match status" value="1"/>
</dbReference>
<dbReference type="EMBL" id="FOYI01000016">
    <property type="protein sequence ID" value="SFR19194.1"/>
    <property type="molecule type" value="Genomic_DNA"/>
</dbReference>
<keyword evidence="1" id="KW-1133">Transmembrane helix</keyword>
<dbReference type="GO" id="GO:0016020">
    <property type="term" value="C:membrane"/>
    <property type="evidence" value="ECO:0007669"/>
    <property type="project" value="TreeGrafter"/>
</dbReference>
<dbReference type="AlphaFoldDB" id="A0A1I6EN65"/>
<dbReference type="InterPro" id="IPR002656">
    <property type="entry name" value="Acyl_transf_3_dom"/>
</dbReference>
<evidence type="ECO:0000259" key="2">
    <source>
        <dbReference type="Pfam" id="PF01757"/>
    </source>
</evidence>
<name>A0A1I6EN65_9RHOB</name>
<keyword evidence="4" id="KW-1185">Reference proteome</keyword>
<feature type="transmembrane region" description="Helical" evidence="1">
    <location>
        <begin position="39"/>
        <end position="60"/>
    </location>
</feature>
<dbReference type="RefSeq" id="WP_143104193.1">
    <property type="nucleotide sequence ID" value="NZ_FOYI01000016.1"/>
</dbReference>
<feature type="transmembrane region" description="Helical" evidence="1">
    <location>
        <begin position="12"/>
        <end position="33"/>
    </location>
</feature>
<evidence type="ECO:0000313" key="4">
    <source>
        <dbReference type="Proteomes" id="UP000199302"/>
    </source>
</evidence>
<keyword evidence="3" id="KW-0808">Transferase</keyword>
<keyword evidence="1" id="KW-0812">Transmembrane</keyword>
<proteinExistence type="predicted"/>
<dbReference type="Pfam" id="PF01757">
    <property type="entry name" value="Acyl_transf_3"/>
    <property type="match status" value="1"/>
</dbReference>
<feature type="non-terminal residue" evidence="3">
    <location>
        <position position="184"/>
    </location>
</feature>
<dbReference type="GO" id="GO:0016747">
    <property type="term" value="F:acyltransferase activity, transferring groups other than amino-acyl groups"/>
    <property type="evidence" value="ECO:0007669"/>
    <property type="project" value="InterPro"/>
</dbReference>
<dbReference type="STRING" id="871652.SAMN04515673_1161"/>
<feature type="transmembrane region" description="Helical" evidence="1">
    <location>
        <begin position="81"/>
        <end position="102"/>
    </location>
</feature>
<sequence>MKYVKELEGLRGIMALWVVIGHWSTTADIPTAIGQTKLYNGYAVDVFIILSGFAITAMLLKRSDPYPDYLGKRFFRIFPIYLFYLGLSILLAGVALDTWQMAAGEGYMNARRVDIAQNSIDNALPHSLAHLVALHGVVPADWLPDTDFAFLGQAWSISLEWQFYLVAPLLIGALMLPLRGLSGL</sequence>
<dbReference type="Proteomes" id="UP000199302">
    <property type="component" value="Unassembled WGS sequence"/>
</dbReference>